<evidence type="ECO:0000256" key="7">
    <source>
        <dbReference type="SAM" id="MobiDB-lite"/>
    </source>
</evidence>
<proteinExistence type="inferred from homology"/>
<reference evidence="9 10" key="1">
    <citation type="journal article" date="2024" name="Nat. Commun.">
        <title>Phylogenomics reveals the evolutionary origins of lichenization in chlorophyte algae.</title>
        <authorList>
            <person name="Puginier C."/>
            <person name="Libourel C."/>
            <person name="Otte J."/>
            <person name="Skaloud P."/>
            <person name="Haon M."/>
            <person name="Grisel S."/>
            <person name="Petersen M."/>
            <person name="Berrin J.G."/>
            <person name="Delaux P.M."/>
            <person name="Dal Grande F."/>
            <person name="Keller J."/>
        </authorList>
    </citation>
    <scope>NUCLEOTIDE SEQUENCE [LARGE SCALE GENOMIC DNA]</scope>
    <source>
        <strain evidence="9 10">SAG 2043</strain>
    </source>
</reference>
<organism evidence="9 10">
    <name type="scientific">[Myrmecia] bisecta</name>
    <dbReference type="NCBI Taxonomy" id="41462"/>
    <lineage>
        <taxon>Eukaryota</taxon>
        <taxon>Viridiplantae</taxon>
        <taxon>Chlorophyta</taxon>
        <taxon>core chlorophytes</taxon>
        <taxon>Trebouxiophyceae</taxon>
        <taxon>Trebouxiales</taxon>
        <taxon>Trebouxiaceae</taxon>
        <taxon>Myrmecia</taxon>
    </lineage>
</organism>
<dbReference type="GO" id="GO:0004089">
    <property type="term" value="F:carbonate dehydratase activity"/>
    <property type="evidence" value="ECO:0007669"/>
    <property type="project" value="UniProtKB-EC"/>
</dbReference>
<dbReference type="Gene3D" id="3.10.200.10">
    <property type="entry name" value="Alpha carbonic anhydrase"/>
    <property type="match status" value="1"/>
</dbReference>
<dbReference type="InterPro" id="IPR036398">
    <property type="entry name" value="CA_dom_sf"/>
</dbReference>
<keyword evidence="3" id="KW-0479">Metal-binding</keyword>
<comment type="catalytic activity">
    <reaction evidence="6">
        <text>hydrogencarbonate + H(+) = CO2 + H2O</text>
        <dbReference type="Rhea" id="RHEA:10748"/>
        <dbReference type="ChEBI" id="CHEBI:15377"/>
        <dbReference type="ChEBI" id="CHEBI:15378"/>
        <dbReference type="ChEBI" id="CHEBI:16526"/>
        <dbReference type="ChEBI" id="CHEBI:17544"/>
        <dbReference type="EC" id="4.2.1.1"/>
    </reaction>
</comment>
<dbReference type="SMART" id="SM01057">
    <property type="entry name" value="Carb_anhydrase"/>
    <property type="match status" value="1"/>
</dbReference>
<dbReference type="SUPFAM" id="SSF51069">
    <property type="entry name" value="Carbonic anhydrase"/>
    <property type="match status" value="1"/>
</dbReference>
<feature type="region of interest" description="Disordered" evidence="7">
    <location>
        <begin position="317"/>
        <end position="336"/>
    </location>
</feature>
<keyword evidence="10" id="KW-1185">Reference proteome</keyword>
<accession>A0AAW1QFJ1</accession>
<dbReference type="AlphaFoldDB" id="A0AAW1QFJ1"/>
<dbReference type="EMBL" id="JALJOR010000003">
    <property type="protein sequence ID" value="KAK9820169.1"/>
    <property type="molecule type" value="Genomic_DNA"/>
</dbReference>
<dbReference type="GO" id="GO:0008270">
    <property type="term" value="F:zinc ion binding"/>
    <property type="evidence" value="ECO:0007669"/>
    <property type="project" value="InterPro"/>
</dbReference>
<dbReference type="EC" id="4.2.1.1" evidence="2"/>
<evidence type="ECO:0000256" key="5">
    <source>
        <dbReference type="ARBA" id="ARBA00023239"/>
    </source>
</evidence>
<evidence type="ECO:0000256" key="2">
    <source>
        <dbReference type="ARBA" id="ARBA00012925"/>
    </source>
</evidence>
<evidence type="ECO:0000313" key="9">
    <source>
        <dbReference type="EMBL" id="KAK9820169.1"/>
    </source>
</evidence>
<dbReference type="CDD" id="cd00326">
    <property type="entry name" value="alpha_CA"/>
    <property type="match status" value="1"/>
</dbReference>
<dbReference type="PANTHER" id="PTHR18952">
    <property type="entry name" value="CARBONIC ANHYDRASE"/>
    <property type="match status" value="1"/>
</dbReference>
<dbReference type="InterPro" id="IPR023561">
    <property type="entry name" value="Carbonic_anhydrase_a-class"/>
</dbReference>
<sequence>MVIDPAEAPSPAASTYTYEYDGKDWTGVCNTGLSQSPINIQPAVTVPLNVTGDLLPSLNFGSAGNVSVYNPGHTIQVVWKTLVNSSASVTLGALYGQPNATGNITVSGPGGTYTVNAQKRVPLTPQQWHVHTPSEHTINGRPAAMELHLVTSVSQKDAPACAATGCLAVFGTLYDIGMEPNAKLDPILSRLPEEQGLENAEALPADFQLVFKDFLPQNADTFVTYMGSLTTPPCTEGVLWTVLTSTSTISMSQLDDLKAALSLGHDEEEEGPAQLRCYPLKETPENDGSGPEPVAAGINSTDCTLAGRRINDRYPQPLNGRPIWGRTDASTQFSTI</sequence>
<keyword evidence="5" id="KW-0456">Lyase</keyword>
<evidence type="ECO:0000313" key="10">
    <source>
        <dbReference type="Proteomes" id="UP001489004"/>
    </source>
</evidence>
<evidence type="ECO:0000256" key="3">
    <source>
        <dbReference type="ARBA" id="ARBA00022723"/>
    </source>
</evidence>
<comment type="caution">
    <text evidence="9">The sequence shown here is derived from an EMBL/GenBank/DDBJ whole genome shotgun (WGS) entry which is preliminary data.</text>
</comment>
<evidence type="ECO:0000256" key="1">
    <source>
        <dbReference type="ARBA" id="ARBA00010718"/>
    </source>
</evidence>
<dbReference type="PROSITE" id="PS51144">
    <property type="entry name" value="ALPHA_CA_2"/>
    <property type="match status" value="1"/>
</dbReference>
<dbReference type="InterPro" id="IPR001148">
    <property type="entry name" value="CA_dom"/>
</dbReference>
<evidence type="ECO:0000256" key="6">
    <source>
        <dbReference type="ARBA" id="ARBA00048348"/>
    </source>
</evidence>
<gene>
    <name evidence="9" type="ORF">WJX72_007041</name>
</gene>
<name>A0AAW1QFJ1_9CHLO</name>
<dbReference type="Proteomes" id="UP001489004">
    <property type="component" value="Unassembled WGS sequence"/>
</dbReference>
<dbReference type="Pfam" id="PF00194">
    <property type="entry name" value="Carb_anhydrase"/>
    <property type="match status" value="1"/>
</dbReference>
<evidence type="ECO:0000256" key="4">
    <source>
        <dbReference type="ARBA" id="ARBA00022833"/>
    </source>
</evidence>
<dbReference type="PANTHER" id="PTHR18952:SF265">
    <property type="entry name" value="CARBONIC ANHYDRASE"/>
    <property type="match status" value="1"/>
</dbReference>
<comment type="similarity">
    <text evidence="1">Belongs to the alpha-carbonic anhydrase family.</text>
</comment>
<keyword evidence="4" id="KW-0862">Zinc</keyword>
<feature type="domain" description="Alpha-carbonic anhydrase" evidence="8">
    <location>
        <begin position="14"/>
        <end position="327"/>
    </location>
</feature>
<evidence type="ECO:0000259" key="8">
    <source>
        <dbReference type="PROSITE" id="PS51144"/>
    </source>
</evidence>
<protein>
    <recommendedName>
        <fullName evidence="2">carbonic anhydrase</fullName>
        <ecNumber evidence="2">4.2.1.1</ecNumber>
    </recommendedName>
</protein>